<dbReference type="AlphaFoldDB" id="A0A9P4IAY4"/>
<gene>
    <name evidence="2" type="ORF">NA57DRAFT_78699</name>
</gene>
<evidence type="ECO:0000313" key="2">
    <source>
        <dbReference type="EMBL" id="KAF2095925.1"/>
    </source>
</evidence>
<sequence length="212" mass="23908">MLFLILRALAPIAVADLGLSEFGRAVFDYLLLALFLLRLLLAFGWPLSKAIHFLAAAGSRYAVVYTLAALGITIYHGDPTPEHHHTPPPPPPPIDYDYFGEAECDMSEEFINGYFCIQPPHYRNVRVSGSWYRLPSMCDRVGCRHHGADKVAYGMGGGNATFADEDPVVGKLRLQRRPIVNMRTKERARRRALLAGESKAWRDEDVIRWIRN</sequence>
<evidence type="ECO:0000313" key="3">
    <source>
        <dbReference type="Proteomes" id="UP000799772"/>
    </source>
</evidence>
<keyword evidence="1" id="KW-0732">Signal</keyword>
<keyword evidence="3" id="KW-1185">Reference proteome</keyword>
<name>A0A9P4IAY4_9PEZI</name>
<protein>
    <submittedName>
        <fullName evidence="2">Uncharacterized protein</fullName>
    </submittedName>
</protein>
<dbReference type="EMBL" id="ML978130">
    <property type="protein sequence ID" value="KAF2095925.1"/>
    <property type="molecule type" value="Genomic_DNA"/>
</dbReference>
<organism evidence="2 3">
    <name type="scientific">Rhizodiscina lignyota</name>
    <dbReference type="NCBI Taxonomy" id="1504668"/>
    <lineage>
        <taxon>Eukaryota</taxon>
        <taxon>Fungi</taxon>
        <taxon>Dikarya</taxon>
        <taxon>Ascomycota</taxon>
        <taxon>Pezizomycotina</taxon>
        <taxon>Dothideomycetes</taxon>
        <taxon>Pleosporomycetidae</taxon>
        <taxon>Aulographales</taxon>
        <taxon>Rhizodiscinaceae</taxon>
        <taxon>Rhizodiscina</taxon>
    </lineage>
</organism>
<comment type="caution">
    <text evidence="2">The sequence shown here is derived from an EMBL/GenBank/DDBJ whole genome shotgun (WGS) entry which is preliminary data.</text>
</comment>
<feature type="signal peptide" evidence="1">
    <location>
        <begin position="1"/>
        <end position="15"/>
    </location>
</feature>
<proteinExistence type="predicted"/>
<evidence type="ECO:0000256" key="1">
    <source>
        <dbReference type="SAM" id="SignalP"/>
    </source>
</evidence>
<accession>A0A9P4IAY4</accession>
<reference evidence="2" key="1">
    <citation type="journal article" date="2020" name="Stud. Mycol.">
        <title>101 Dothideomycetes genomes: a test case for predicting lifestyles and emergence of pathogens.</title>
        <authorList>
            <person name="Haridas S."/>
            <person name="Albert R."/>
            <person name="Binder M."/>
            <person name="Bloem J."/>
            <person name="Labutti K."/>
            <person name="Salamov A."/>
            <person name="Andreopoulos B."/>
            <person name="Baker S."/>
            <person name="Barry K."/>
            <person name="Bills G."/>
            <person name="Bluhm B."/>
            <person name="Cannon C."/>
            <person name="Castanera R."/>
            <person name="Culley D."/>
            <person name="Daum C."/>
            <person name="Ezra D."/>
            <person name="Gonzalez J."/>
            <person name="Henrissat B."/>
            <person name="Kuo A."/>
            <person name="Liang C."/>
            <person name="Lipzen A."/>
            <person name="Lutzoni F."/>
            <person name="Magnuson J."/>
            <person name="Mondo S."/>
            <person name="Nolan M."/>
            <person name="Ohm R."/>
            <person name="Pangilinan J."/>
            <person name="Park H.-J."/>
            <person name="Ramirez L."/>
            <person name="Alfaro M."/>
            <person name="Sun H."/>
            <person name="Tritt A."/>
            <person name="Yoshinaga Y."/>
            <person name="Zwiers L.-H."/>
            <person name="Turgeon B."/>
            <person name="Goodwin S."/>
            <person name="Spatafora J."/>
            <person name="Crous P."/>
            <person name="Grigoriev I."/>
        </authorList>
    </citation>
    <scope>NUCLEOTIDE SEQUENCE</scope>
    <source>
        <strain evidence="2">CBS 133067</strain>
    </source>
</reference>
<feature type="chain" id="PRO_5040218625" evidence="1">
    <location>
        <begin position="16"/>
        <end position="212"/>
    </location>
</feature>
<dbReference type="Proteomes" id="UP000799772">
    <property type="component" value="Unassembled WGS sequence"/>
</dbReference>